<dbReference type="Pfam" id="PF25597">
    <property type="entry name" value="SH3_retrovirus"/>
    <property type="match status" value="1"/>
</dbReference>
<evidence type="ECO:0000313" key="6">
    <source>
        <dbReference type="Proteomes" id="UP000198211"/>
    </source>
</evidence>
<evidence type="ECO:0000256" key="3">
    <source>
        <dbReference type="SAM" id="MobiDB-lite"/>
    </source>
</evidence>
<dbReference type="Proteomes" id="UP000198211">
    <property type="component" value="Unassembled WGS sequence"/>
</dbReference>
<dbReference type="InterPro" id="IPR057670">
    <property type="entry name" value="SH3_retrovirus"/>
</dbReference>
<feature type="compositionally biased region" description="Basic and acidic residues" evidence="3">
    <location>
        <begin position="10"/>
        <end position="37"/>
    </location>
</feature>
<feature type="compositionally biased region" description="Basic residues" evidence="3">
    <location>
        <begin position="754"/>
        <end position="764"/>
    </location>
</feature>
<evidence type="ECO:0000259" key="4">
    <source>
        <dbReference type="PROSITE" id="PS50994"/>
    </source>
</evidence>
<keyword evidence="6" id="KW-1185">Reference proteome</keyword>
<dbReference type="OrthoDB" id="122467at2759"/>
<dbReference type="Gene3D" id="3.30.420.10">
    <property type="entry name" value="Ribonuclease H-like superfamily/Ribonuclease H"/>
    <property type="match status" value="1"/>
</dbReference>
<dbReference type="SUPFAM" id="SSF53098">
    <property type="entry name" value="Ribonuclease H-like"/>
    <property type="match status" value="1"/>
</dbReference>
<dbReference type="InterPro" id="IPR001584">
    <property type="entry name" value="Integrase_cat-core"/>
</dbReference>
<dbReference type="PROSITE" id="PS50994">
    <property type="entry name" value="INTEGRASE"/>
    <property type="match status" value="1"/>
</dbReference>
<keyword evidence="1" id="KW-0479">Metal-binding</keyword>
<dbReference type="InterPro" id="IPR036397">
    <property type="entry name" value="RNaseH_sf"/>
</dbReference>
<dbReference type="PANTHER" id="PTHR42648:SF28">
    <property type="entry name" value="TRANSPOSON-ENCODED PROTEIN WITH RIBONUCLEASE H-LIKE AND RETROVIRUS ZINC FINGER-LIKE DOMAINS"/>
    <property type="match status" value="1"/>
</dbReference>
<comment type="caution">
    <text evidence="5">The sequence shown here is derived from an EMBL/GenBank/DDBJ whole genome shotgun (WGS) entry which is preliminary data.</text>
</comment>
<organism evidence="5 6">
    <name type="scientific">Phytophthora megakarya</name>
    <dbReference type="NCBI Taxonomy" id="4795"/>
    <lineage>
        <taxon>Eukaryota</taxon>
        <taxon>Sar</taxon>
        <taxon>Stramenopiles</taxon>
        <taxon>Oomycota</taxon>
        <taxon>Peronosporomycetes</taxon>
        <taxon>Peronosporales</taxon>
        <taxon>Peronosporaceae</taxon>
        <taxon>Phytophthora</taxon>
    </lineage>
</organism>
<reference evidence="6" key="1">
    <citation type="submission" date="2017-03" db="EMBL/GenBank/DDBJ databases">
        <title>Phytopthora megakarya and P. palmivora, two closely related causual agents of cacao black pod achieved similar genome size and gene model numbers by different mechanisms.</title>
        <authorList>
            <person name="Ali S."/>
            <person name="Shao J."/>
            <person name="Larry D.J."/>
            <person name="Kronmiller B."/>
            <person name="Shen D."/>
            <person name="Strem M.D."/>
            <person name="Melnick R.L."/>
            <person name="Guiltinan M.J."/>
            <person name="Tyler B.M."/>
            <person name="Meinhardt L.W."/>
            <person name="Bailey B.A."/>
        </authorList>
    </citation>
    <scope>NUCLEOTIDE SEQUENCE [LARGE SCALE GENOMIC DNA]</scope>
    <source>
        <strain evidence="6">zdho120</strain>
    </source>
</reference>
<dbReference type="AlphaFoldDB" id="A0A225WZ00"/>
<evidence type="ECO:0000256" key="1">
    <source>
        <dbReference type="ARBA" id="ARBA00022723"/>
    </source>
</evidence>
<accession>A0A225WZ00</accession>
<dbReference type="GO" id="GO:0046872">
    <property type="term" value="F:metal ion binding"/>
    <property type="evidence" value="ECO:0007669"/>
    <property type="project" value="UniProtKB-KW"/>
</dbReference>
<dbReference type="EMBL" id="NBNE01000109">
    <property type="protein sequence ID" value="OWZ22783.1"/>
    <property type="molecule type" value="Genomic_DNA"/>
</dbReference>
<dbReference type="InterPro" id="IPR012337">
    <property type="entry name" value="RNaseH-like_sf"/>
</dbReference>
<feature type="compositionally biased region" description="Acidic residues" evidence="3">
    <location>
        <begin position="782"/>
        <end position="791"/>
    </location>
</feature>
<dbReference type="PANTHER" id="PTHR42648">
    <property type="entry name" value="TRANSPOSASE, PUTATIVE-RELATED"/>
    <property type="match status" value="1"/>
</dbReference>
<feature type="region of interest" description="Disordered" evidence="3">
    <location>
        <begin position="728"/>
        <end position="795"/>
    </location>
</feature>
<sequence length="1147" mass="129335">MTLLRGMAGRQEKLEDSQTKLEKRLDAEREPHQRKPEPMTPPMNSSLFASGLGLGTRMNIDSLGDSPLTPLTVTPRRQPVAPQYFGQQQPGYSMPMSELQRLYAAAQAGLEQRAQPAAAILQQQQALPQPYAERFQPRNQDGALRYPDARQKKLTIRPFDMKKLYVGLGSGFLEWGRRFERQVALGQPACGFTWTENVKVDLLGHYLAGTAERYYNKQVEVWWAQLPTRQYVMERMLEAFKTNITPAQAIKLFYLVLNNIVQYASKEMSTVLKARVDGSRTDHLQQTEELAHFAQTWESDPGNKKDLRREVVNNVKDRRETRTCHECGEVGHLRAARPEREQKADMTLAVSERLSACNRTESPLNITKKGVVMLRVTACGMGQTIELTNVYYAKDVVHNLISYDQLDKKGYALAYKGGRRCVVANDGGSAAFDVELQVSGDMQKGTLVEIHRRLGHLNYDAVVRRKANEEQKVTKGPSAHSPIDRVGGVICSDLKGPMTPKDRLNNRYMIIFVDHKTNYCRIFLTRTKDAAAKQFEGFLVYFEKTFDCRIHVLRTDSGGEYQKVDLFCKKTEGTRQRSEAWNQAGNDKAERMHRTIMNMARCMIFACGLLLSFWGDAVQYAAYILNRAPTNSNPGRASPMKLLTNQTPPLGEIVVFGSPCTVYRDPRNKNFVQRGQQGMIIGVGEENKGYRVYLPKDKVVITTQHVKNIETLDKEQNEQVQRLYLQEETAETEEDSLGGHPEPATEAATDRAKAPSKHKKMKRSWTRECHVTRSVGRKAREDADESTEEQQGDVANNVVEVDPRNYCEAMRSQYKKEWQAAMGEELRVLEQNDVRNVVPTIWGDYSVTFSAMIGMCSVKLVFALARKWCVPAKHGDVPNDYVKADKEAGGLDIYAHLPHGMEIPEKARKDLGVTSDNDLVLELRKALYGLKPAGKLWNRLLHSTLVRNGFEQRLNDIAVDAFFSELSALAVKDLGPVSKFLDMRVVYDEECGYDLDQEAAIVEILCDHGMEFAHGVRTPNGAEWSELQGAEDEVLPLAGGGNAVTVRKFQSLMGSLMWFARCTRPDVAFAVHKALRRTHSPTLADWRLGKRIARYLAGTKRLRLRMRGNATQEEPLKVVAYSDADFAADKSDRKSVTGGLLSWTGCQ</sequence>
<dbReference type="GO" id="GO:0016787">
    <property type="term" value="F:hydrolase activity"/>
    <property type="evidence" value="ECO:0007669"/>
    <property type="project" value="UniProtKB-KW"/>
</dbReference>
<evidence type="ECO:0000313" key="5">
    <source>
        <dbReference type="EMBL" id="OWZ22783.1"/>
    </source>
</evidence>
<protein>
    <submittedName>
        <fullName evidence="5">Putative mitochondrial protein</fullName>
    </submittedName>
</protein>
<keyword evidence="2" id="KW-0378">Hydrolase</keyword>
<dbReference type="InterPro" id="IPR039537">
    <property type="entry name" value="Retrotran_Ty1/copia-like"/>
</dbReference>
<feature type="domain" description="Integrase catalytic" evidence="4">
    <location>
        <begin position="478"/>
        <end position="647"/>
    </location>
</feature>
<dbReference type="Pfam" id="PF07727">
    <property type="entry name" value="RVT_2"/>
    <property type="match status" value="1"/>
</dbReference>
<gene>
    <name evidence="5" type="ORF">PHMEG_0002455</name>
</gene>
<evidence type="ECO:0000256" key="2">
    <source>
        <dbReference type="ARBA" id="ARBA00022801"/>
    </source>
</evidence>
<dbReference type="GO" id="GO:0015074">
    <property type="term" value="P:DNA integration"/>
    <property type="evidence" value="ECO:0007669"/>
    <property type="project" value="InterPro"/>
</dbReference>
<name>A0A225WZ00_9STRA</name>
<dbReference type="GO" id="GO:0003676">
    <property type="term" value="F:nucleic acid binding"/>
    <property type="evidence" value="ECO:0007669"/>
    <property type="project" value="InterPro"/>
</dbReference>
<feature type="region of interest" description="Disordered" evidence="3">
    <location>
        <begin position="1"/>
        <end position="45"/>
    </location>
</feature>
<dbReference type="InterPro" id="IPR013103">
    <property type="entry name" value="RVT_2"/>
</dbReference>
<proteinExistence type="predicted"/>